<dbReference type="EMBL" id="RAYQ01000002">
    <property type="protein sequence ID" value="RKI93808.1"/>
    <property type="molecule type" value="Genomic_DNA"/>
</dbReference>
<dbReference type="NCBIfam" id="NF038076">
    <property type="entry name" value="fam_STM4015"/>
    <property type="match status" value="1"/>
</dbReference>
<dbReference type="InterPro" id="IPR032675">
    <property type="entry name" value="LRR_dom_sf"/>
</dbReference>
<dbReference type="AlphaFoldDB" id="A0A3A9AR02"/>
<dbReference type="Proteomes" id="UP000280696">
    <property type="component" value="Unassembled WGS sequence"/>
</dbReference>
<accession>A0A3A9AR02</accession>
<sequence>MKRRGIVVSRKKSKTYAYSYEQYEEQGKGPKNVVEDILADKEFPDLTELVIGCWGNPWEENCQEVINGIVANAGRFSHIEKLFLGDMNFEECEVSWIMQGDYSTLWAAMPQLKELTIKGSTDLTLGDICHEGLESLTIICGGLPRSVMKSIQNAKLPNLKKLLLYVGIEDYGFDGNESTVKELLEKSDFPNLDYLGIVDSEIQDELTEVVLGSKYMEQIRVLDLSLGTLTDKGGRLLLEKIGNWPNIKKLDIHYHYLSDEIKDKLEKLPIEVDTSEGNEEDAYDGEIYRYAMLTE</sequence>
<dbReference type="Gene3D" id="3.80.10.10">
    <property type="entry name" value="Ribonuclease Inhibitor"/>
    <property type="match status" value="1"/>
</dbReference>
<evidence type="ECO:0000313" key="1">
    <source>
        <dbReference type="EMBL" id="RKI93808.1"/>
    </source>
</evidence>
<dbReference type="SUPFAM" id="SSF52047">
    <property type="entry name" value="RNI-like"/>
    <property type="match status" value="1"/>
</dbReference>
<gene>
    <name evidence="1" type="ORF">D7V94_03405</name>
</gene>
<keyword evidence="2" id="KW-1185">Reference proteome</keyword>
<dbReference type="OrthoDB" id="9781345at2"/>
<comment type="caution">
    <text evidence="1">The sequence shown here is derived from an EMBL/GenBank/DDBJ whole genome shotgun (WGS) entry which is preliminary data.</text>
</comment>
<organism evidence="1 2">
    <name type="scientific">Parablautia intestinalis</name>
    <dbReference type="NCBI Taxonomy" id="2320100"/>
    <lineage>
        <taxon>Bacteria</taxon>
        <taxon>Bacillati</taxon>
        <taxon>Bacillota</taxon>
        <taxon>Clostridia</taxon>
        <taxon>Lachnospirales</taxon>
        <taxon>Lachnospiraceae</taxon>
        <taxon>Parablautia</taxon>
    </lineage>
</organism>
<proteinExistence type="predicted"/>
<name>A0A3A9AR02_9FIRM</name>
<reference evidence="1 2" key="1">
    <citation type="submission" date="2018-09" db="EMBL/GenBank/DDBJ databases">
        <title>Murine metabolic-syndrome-specific gut microbial biobank.</title>
        <authorList>
            <person name="Liu C."/>
        </authorList>
    </citation>
    <scope>NUCLEOTIDE SEQUENCE [LARGE SCALE GENOMIC DNA]</scope>
    <source>
        <strain evidence="1 2">0.1xD8-82</strain>
    </source>
</reference>
<protein>
    <submittedName>
        <fullName evidence="1">Cytoplasmic protein</fullName>
    </submittedName>
</protein>
<evidence type="ECO:0000313" key="2">
    <source>
        <dbReference type="Proteomes" id="UP000280696"/>
    </source>
</evidence>
<dbReference type="InterPro" id="IPR047722">
    <property type="entry name" value="STM4015-like"/>
</dbReference>